<dbReference type="PANTHER" id="PTHR34253">
    <property type="entry name" value="PROTEIN LLP HOMOLOG"/>
    <property type="match status" value="1"/>
</dbReference>
<gene>
    <name evidence="3" type="ORF">AAG570_012399</name>
</gene>
<dbReference type="Proteomes" id="UP001558652">
    <property type="component" value="Unassembled WGS sequence"/>
</dbReference>
<evidence type="ECO:0000256" key="2">
    <source>
        <dbReference type="SAM" id="MobiDB-lite"/>
    </source>
</evidence>
<proteinExistence type="inferred from homology"/>
<evidence type="ECO:0000313" key="3">
    <source>
        <dbReference type="EMBL" id="KAL1131162.1"/>
    </source>
</evidence>
<dbReference type="Pfam" id="PF10169">
    <property type="entry name" value="LLPH"/>
    <property type="match status" value="1"/>
</dbReference>
<accession>A0ABD0YIV0</accession>
<reference evidence="3 4" key="1">
    <citation type="submission" date="2024-07" db="EMBL/GenBank/DDBJ databases">
        <title>Chromosome-level genome assembly of the water stick insect Ranatra chinensis (Heteroptera: Nepidae).</title>
        <authorList>
            <person name="Liu X."/>
        </authorList>
    </citation>
    <scope>NUCLEOTIDE SEQUENCE [LARGE SCALE GENOMIC DNA]</scope>
    <source>
        <strain evidence="3">Cailab_2021Rc</strain>
        <tissue evidence="3">Muscle</tissue>
    </source>
</reference>
<feature type="region of interest" description="Disordered" evidence="2">
    <location>
        <begin position="100"/>
        <end position="130"/>
    </location>
</feature>
<dbReference type="PANTHER" id="PTHR34253:SF1">
    <property type="entry name" value="PROTEIN LLP HOMOLOG"/>
    <property type="match status" value="1"/>
</dbReference>
<evidence type="ECO:0000313" key="4">
    <source>
        <dbReference type="Proteomes" id="UP001558652"/>
    </source>
</evidence>
<dbReference type="AlphaFoldDB" id="A0ABD0YIV0"/>
<dbReference type="InterPro" id="IPR018784">
    <property type="entry name" value="LLPH-like"/>
</dbReference>
<protein>
    <recommendedName>
        <fullName evidence="5">Protein LLP homolog</fullName>
    </recommendedName>
</protein>
<organism evidence="3 4">
    <name type="scientific">Ranatra chinensis</name>
    <dbReference type="NCBI Taxonomy" id="642074"/>
    <lineage>
        <taxon>Eukaryota</taxon>
        <taxon>Metazoa</taxon>
        <taxon>Ecdysozoa</taxon>
        <taxon>Arthropoda</taxon>
        <taxon>Hexapoda</taxon>
        <taxon>Insecta</taxon>
        <taxon>Pterygota</taxon>
        <taxon>Neoptera</taxon>
        <taxon>Paraneoptera</taxon>
        <taxon>Hemiptera</taxon>
        <taxon>Heteroptera</taxon>
        <taxon>Panheteroptera</taxon>
        <taxon>Nepomorpha</taxon>
        <taxon>Nepidae</taxon>
        <taxon>Ranatrinae</taxon>
        <taxon>Ranatra</taxon>
    </lineage>
</organism>
<name>A0ABD0YIV0_9HEMI</name>
<keyword evidence="4" id="KW-1185">Reference proteome</keyword>
<evidence type="ECO:0000256" key="1">
    <source>
        <dbReference type="ARBA" id="ARBA00034118"/>
    </source>
</evidence>
<dbReference type="EMBL" id="JBFDAA010000007">
    <property type="protein sequence ID" value="KAL1131162.1"/>
    <property type="molecule type" value="Genomic_DNA"/>
</dbReference>
<sequence>MGKSIRSKWKRKMRAVKRERYGKKELEKLKLVVANLNGTTASTDVEMKDLVTVLTHFHLLVVTKEDIQREKDEEMDDGRSVFNKKTLKDQYGNYPAWLNSRKKKKLVKRNKEKKRKTAKRLKSERKIKKK</sequence>
<comment type="caution">
    <text evidence="3">The sequence shown here is derived from an EMBL/GenBank/DDBJ whole genome shotgun (WGS) entry which is preliminary data.</text>
</comment>
<evidence type="ECO:0008006" key="5">
    <source>
        <dbReference type="Google" id="ProtNLM"/>
    </source>
</evidence>
<comment type="similarity">
    <text evidence="1">Belongs to the learning-associated protein family.</text>
</comment>